<gene>
    <name evidence="3" type="ORF">BaOVIS_016410</name>
</gene>
<dbReference type="InterPro" id="IPR000719">
    <property type="entry name" value="Prot_kinase_dom"/>
</dbReference>
<sequence length="1338" mass="150114">MVACRSSCLVPLSQLSESQMSTGNPVADSHHIDGSCEVVISFKLDNLYSSKGYDEVLPQSPRANSHPMVNRNVYLDDTDETLTSTPTACTYDPGENADLAEIRTPEKSHVSSWRSLTAEVLIPVNETDPLTLMSLESQPCEGDVEPQEEVDSRQPSDLESVKNGTVDQSRDAVPYQYTKVDVDSLDFIQLYGTSTEDAVTVDCSVIHERILSKILKEGEEKSFIVTLVNALDDPESEEDEGSVPCDVINSGSETCPSEHCQAAVNDEQIPTCEIEWFNSAVRFQRIKEFKINSHPFAESEKYYRSDDVCSDRGLQGDNECTLFKTSPKRIINDDCPSEEPLPRVETPMDRFKALKLDIDVDLGFLRKRKRDVPGTEGSRRSEKVLHKSVASDNNATLASLEEKRRHVTNCQSERKERRKLNKLVLPVERRGVVQDEPRSRMSDDDSDVTSCRTYKDLRIGFNTNSLDRDIPHSPRADSGSMHREASPTKDNISKRGKLSDACNSSGSTKGVKPVRSKGISDRVFGTEIAQNSDWSSEMWGSFINVIHSRKRTLGHGSFSTVSFAFLRLTPSLKMSSARSNGSMVSSCPKVKEPNFDDTNVKDLESSDDVMDDINIDVVDKGSIARDEKFPPTSTSHSDGSIIPEQDDMDNGMSNDLAASEDSGSNMLSQISDSNMPSGTITETEGDALDLMCNVIEGHCTKCTNVRTLDCAVKSINDVFLQARFQYIREKEMMLHFHANVLKPLACRFHNTDGNRVYQLLMPKAQGDLLDMLKCIIKYRTNNNTNHIYIANQSTGKQERKIIGLSETEVKFLFYQVLSGLAFIQMCFQANIHRHSDIKLQNILVFCADEDRYNPMRWRLCLADFGCSIMLHPTQHLEGAGLFKNLQETISKEWRSHLCNQLTSFVRGTVRCNAPETLSYDRHGNPRSNRNNNLLAAYKRNLPLTPHATEDPTRTPSVWSRSDINDELCPGTPRTHEKVSGTSESDPAEYFTIDMTADMWSAGIVLSELAKFGGYVPPNECDQSSQKSKNDALSSEYINQRLNGTLGRGMFCRNNAVVRLKMQLESARDKMSPKPRKNPVFGEKAKHQNNQGGALTDECLNQALASDIASKCDIDFPMRIRKLKREYCWWEYPKFSNGFWSLLANLLSYNPEDRYLAVEALGHSWFDSTENNSRPIFDDIDALIAEQQIHLPMEHFYYVGSSLSLHNGSKKSCSNMEMPTVGIKREALMHPDNSDLVLESIGAYGKAGRTSHAWFAGPLHFRLQELGETGVSIPDYVAQICRRETVVLESREKEFFGTHGFVLSQLLAIKRRYGLSWEGLMSARSVHLLGKRLLNRDGA</sequence>
<accession>A0A9W5WVE7</accession>
<dbReference type="PROSITE" id="PS50011">
    <property type="entry name" value="PROTEIN_KINASE_DOM"/>
    <property type="match status" value="1"/>
</dbReference>
<feature type="region of interest" description="Disordered" evidence="1">
    <location>
        <begin position="465"/>
        <end position="515"/>
    </location>
</feature>
<dbReference type="PANTHER" id="PTHR44167">
    <property type="entry name" value="OVARIAN-SPECIFIC SERINE/THREONINE-PROTEIN KINASE LOK-RELATED"/>
    <property type="match status" value="1"/>
</dbReference>
<comment type="caution">
    <text evidence="3">The sequence shown here is derived from an EMBL/GenBank/DDBJ whole genome shotgun (WGS) entry which is preliminary data.</text>
</comment>
<dbReference type="GO" id="GO:0005524">
    <property type="term" value="F:ATP binding"/>
    <property type="evidence" value="ECO:0007669"/>
    <property type="project" value="InterPro"/>
</dbReference>
<evidence type="ECO:0000313" key="3">
    <source>
        <dbReference type="EMBL" id="GFE54237.1"/>
    </source>
</evidence>
<dbReference type="SUPFAM" id="SSF56112">
    <property type="entry name" value="Protein kinase-like (PK-like)"/>
    <property type="match status" value="1"/>
</dbReference>
<feature type="region of interest" description="Disordered" evidence="1">
    <location>
        <begin position="138"/>
        <end position="169"/>
    </location>
</feature>
<feature type="compositionally biased region" description="Basic and acidic residues" evidence="1">
    <location>
        <begin position="150"/>
        <end position="160"/>
    </location>
</feature>
<evidence type="ECO:0000259" key="2">
    <source>
        <dbReference type="PROSITE" id="PS50011"/>
    </source>
</evidence>
<reference evidence="3" key="1">
    <citation type="submission" date="2019-12" db="EMBL/GenBank/DDBJ databases">
        <title>Genome sequence of Babesia ovis.</title>
        <authorList>
            <person name="Yamagishi J."/>
            <person name="Sevinc F."/>
            <person name="Xuan X."/>
        </authorList>
    </citation>
    <scope>NUCLEOTIDE SEQUENCE</scope>
    <source>
        <strain evidence="3">Selcuk</strain>
    </source>
</reference>
<dbReference type="InterPro" id="IPR011009">
    <property type="entry name" value="Kinase-like_dom_sf"/>
</dbReference>
<dbReference type="GO" id="GO:0044773">
    <property type="term" value="P:mitotic DNA damage checkpoint signaling"/>
    <property type="evidence" value="ECO:0007669"/>
    <property type="project" value="TreeGrafter"/>
</dbReference>
<feature type="domain" description="Protein kinase" evidence="2">
    <location>
        <begin position="688"/>
        <end position="1165"/>
    </location>
</feature>
<dbReference type="PANTHER" id="PTHR44167:SF30">
    <property type="entry name" value="PHOSPHORYLASE KINASE"/>
    <property type="match status" value="1"/>
</dbReference>
<dbReference type="Proteomes" id="UP001057455">
    <property type="component" value="Unassembled WGS sequence"/>
</dbReference>
<dbReference type="GO" id="GO:0004674">
    <property type="term" value="F:protein serine/threonine kinase activity"/>
    <property type="evidence" value="ECO:0007669"/>
    <property type="project" value="TreeGrafter"/>
</dbReference>
<feature type="region of interest" description="Disordered" evidence="1">
    <location>
        <begin position="622"/>
        <end position="682"/>
    </location>
</feature>
<keyword evidence="3" id="KW-0808">Transferase</keyword>
<keyword evidence="4" id="KW-1185">Reference proteome</keyword>
<dbReference type="SMART" id="SM00220">
    <property type="entry name" value="S_TKc"/>
    <property type="match status" value="1"/>
</dbReference>
<feature type="region of interest" description="Disordered" evidence="1">
    <location>
        <begin position="942"/>
        <end position="984"/>
    </location>
</feature>
<dbReference type="GO" id="GO:0005634">
    <property type="term" value="C:nucleus"/>
    <property type="evidence" value="ECO:0007669"/>
    <property type="project" value="TreeGrafter"/>
</dbReference>
<feature type="compositionally biased region" description="Basic and acidic residues" evidence="1">
    <location>
        <begin position="466"/>
        <end position="493"/>
    </location>
</feature>
<organism evidence="3 4">
    <name type="scientific">Babesia ovis</name>
    <dbReference type="NCBI Taxonomy" id="5869"/>
    <lineage>
        <taxon>Eukaryota</taxon>
        <taxon>Sar</taxon>
        <taxon>Alveolata</taxon>
        <taxon>Apicomplexa</taxon>
        <taxon>Aconoidasida</taxon>
        <taxon>Piroplasmida</taxon>
        <taxon>Babesiidae</taxon>
        <taxon>Babesia</taxon>
    </lineage>
</organism>
<protein>
    <submittedName>
        <fullName evidence="3">Serine threonine kinase</fullName>
    </submittedName>
</protein>
<dbReference type="OrthoDB" id="364921at2759"/>
<keyword evidence="3" id="KW-0418">Kinase</keyword>
<dbReference type="Gene3D" id="1.10.510.10">
    <property type="entry name" value="Transferase(Phosphotransferase) domain 1"/>
    <property type="match status" value="1"/>
</dbReference>
<dbReference type="EMBL" id="BLIY01000014">
    <property type="protein sequence ID" value="GFE54237.1"/>
    <property type="molecule type" value="Genomic_DNA"/>
</dbReference>
<evidence type="ECO:0000313" key="4">
    <source>
        <dbReference type="Proteomes" id="UP001057455"/>
    </source>
</evidence>
<name>A0A9W5WVE7_BABOV</name>
<feature type="compositionally biased region" description="Polar residues" evidence="1">
    <location>
        <begin position="661"/>
        <end position="682"/>
    </location>
</feature>
<evidence type="ECO:0000256" key="1">
    <source>
        <dbReference type="SAM" id="MobiDB-lite"/>
    </source>
</evidence>
<proteinExistence type="predicted"/>